<name>A0A2A7MK39_9CLOT</name>
<dbReference type="OrthoDB" id="2735991at2"/>
<evidence type="ECO:0000313" key="2">
    <source>
        <dbReference type="EMBL" id="PEG32074.1"/>
    </source>
</evidence>
<evidence type="ECO:0000259" key="1">
    <source>
        <dbReference type="PROSITE" id="PS50943"/>
    </source>
</evidence>
<dbReference type="GO" id="GO:0003677">
    <property type="term" value="F:DNA binding"/>
    <property type="evidence" value="ECO:0007669"/>
    <property type="project" value="InterPro"/>
</dbReference>
<feature type="domain" description="HTH cro/C1-type" evidence="1">
    <location>
        <begin position="10"/>
        <end position="64"/>
    </location>
</feature>
<gene>
    <name evidence="2" type="ORF">CQ394_10365</name>
</gene>
<comment type="caution">
    <text evidence="2">The sequence shown here is derived from an EMBL/GenBank/DDBJ whole genome shotgun (WGS) entry which is preliminary data.</text>
</comment>
<dbReference type="Proteomes" id="UP000220840">
    <property type="component" value="Unassembled WGS sequence"/>
</dbReference>
<accession>A0A2A7MK39</accession>
<keyword evidence="3" id="KW-1185">Reference proteome</keyword>
<sequence>MIILDLKDRLKQIRKDNKLSQSALGKLIGISSSQIACYETGYREITDRAINDICRELNINETWLRTGEGEMYVVSEQDEKLAEAFAEISLSENEKLKEIVQNLTKLDDKTIDKINDLIDLLLEKENKI</sequence>
<proteinExistence type="predicted"/>
<dbReference type="CDD" id="cd00093">
    <property type="entry name" value="HTH_XRE"/>
    <property type="match status" value="1"/>
</dbReference>
<dbReference type="InterPro" id="IPR010982">
    <property type="entry name" value="Lambda_DNA-bd_dom_sf"/>
</dbReference>
<reference evidence="2 3" key="1">
    <citation type="submission" date="2017-10" db="EMBL/GenBank/DDBJ databases">
        <title>Effective Description of Clostridium neonatale sp. nov. linked to necrotizing enterocolitis in neonates and a clarification of species assignable to the genus Clostridium (Prazmowski 1880) emend. Lawson and Rainey 2016.</title>
        <authorList>
            <person name="Bernard K."/>
            <person name="Burdz T."/>
            <person name="Wiebe D."/>
            <person name="Balcewich B."/>
            <person name="Alfa M."/>
            <person name="Bernier A.-M."/>
        </authorList>
    </citation>
    <scope>NUCLEOTIDE SEQUENCE [LARGE SCALE GENOMIC DNA]</scope>
    <source>
        <strain evidence="2 3">LCDC99A005</strain>
    </source>
</reference>
<dbReference type="SUPFAM" id="SSF47413">
    <property type="entry name" value="lambda repressor-like DNA-binding domains"/>
    <property type="match status" value="1"/>
</dbReference>
<dbReference type="STRING" id="137838.GCA_001458595_03561"/>
<dbReference type="InterPro" id="IPR001387">
    <property type="entry name" value="Cro/C1-type_HTH"/>
</dbReference>
<dbReference type="Pfam" id="PF12844">
    <property type="entry name" value="HTH_19"/>
    <property type="match status" value="1"/>
</dbReference>
<dbReference type="PROSITE" id="PS50943">
    <property type="entry name" value="HTH_CROC1"/>
    <property type="match status" value="1"/>
</dbReference>
<dbReference type="EMBL" id="PDCJ01000001">
    <property type="protein sequence ID" value="PEG32074.1"/>
    <property type="molecule type" value="Genomic_DNA"/>
</dbReference>
<evidence type="ECO:0000313" key="3">
    <source>
        <dbReference type="Proteomes" id="UP000220840"/>
    </source>
</evidence>
<dbReference type="AlphaFoldDB" id="A0A2A7MK39"/>
<dbReference type="SMART" id="SM00530">
    <property type="entry name" value="HTH_XRE"/>
    <property type="match status" value="1"/>
</dbReference>
<dbReference type="Gene3D" id="1.10.260.40">
    <property type="entry name" value="lambda repressor-like DNA-binding domains"/>
    <property type="match status" value="1"/>
</dbReference>
<protein>
    <submittedName>
        <fullName evidence="2">XRE family transcriptional regulator</fullName>
    </submittedName>
</protein>
<organism evidence="2 3">
    <name type="scientific">Clostridium neonatale</name>
    <dbReference type="NCBI Taxonomy" id="137838"/>
    <lineage>
        <taxon>Bacteria</taxon>
        <taxon>Bacillati</taxon>
        <taxon>Bacillota</taxon>
        <taxon>Clostridia</taxon>
        <taxon>Eubacteriales</taxon>
        <taxon>Clostridiaceae</taxon>
        <taxon>Clostridium</taxon>
    </lineage>
</organism>